<dbReference type="InterPro" id="IPR012338">
    <property type="entry name" value="Beta-lactam/transpept-like"/>
</dbReference>
<keyword evidence="3" id="KW-0378">Hydrolase</keyword>
<evidence type="ECO:0000256" key="1">
    <source>
        <dbReference type="ARBA" id="ARBA00007164"/>
    </source>
</evidence>
<dbReference type="EMBL" id="CP006604">
    <property type="protein sequence ID" value="AHA27447.1"/>
    <property type="molecule type" value="Genomic_DNA"/>
</dbReference>
<feature type="active site" description="Proton acceptor" evidence="7">
    <location>
        <position position="67"/>
    </location>
</feature>
<dbReference type="PANTHER" id="PTHR21581">
    <property type="entry name" value="D-ALANYL-D-ALANINE CARBOXYPEPTIDASE"/>
    <property type="match status" value="1"/>
</dbReference>
<evidence type="ECO:0000256" key="2">
    <source>
        <dbReference type="ARBA" id="ARBA00022729"/>
    </source>
</evidence>
<dbReference type="KEGG" id="lar:lam_064"/>
<evidence type="ECO:0000256" key="8">
    <source>
        <dbReference type="PIRSR" id="PIRSR618044-2"/>
    </source>
</evidence>
<feature type="binding site" evidence="8">
    <location>
        <position position="226"/>
    </location>
    <ligand>
        <name>substrate</name>
    </ligand>
</feature>
<dbReference type="PRINTS" id="PR00725">
    <property type="entry name" value="DADACBPTASE1"/>
</dbReference>
<reference evidence="12 13" key="1">
    <citation type="journal article" date="2014" name="Mol. Plant Microbe Interact.">
        <title>The complete genome sequence of Candidatus Liberibacter americanus, associated with citrus Huanglongbing.</title>
        <authorList>
            <person name="Wulff N.A."/>
            <person name="Zhang S."/>
            <person name="Setubal J.C."/>
            <person name="Almeida N.F."/>
            <person name="Martins E.C."/>
            <person name="Harakava R."/>
            <person name="Kumar D."/>
            <person name="Rangel L.T."/>
            <person name="Foissac X."/>
            <person name="Bove J."/>
            <person name="Gabriel D.W."/>
        </authorList>
    </citation>
    <scope>NUCLEOTIDE SEQUENCE [LARGE SCALE GENOMIC DNA]</scope>
    <source>
        <strain evidence="12 13">Sao Paulo</strain>
    </source>
</reference>
<evidence type="ECO:0000256" key="4">
    <source>
        <dbReference type="ARBA" id="ARBA00022960"/>
    </source>
</evidence>
<organism evidence="12 13">
    <name type="scientific">Candidatus Liberibacter americanus str. Sao Paulo</name>
    <dbReference type="NCBI Taxonomy" id="1261131"/>
    <lineage>
        <taxon>Bacteria</taxon>
        <taxon>Pseudomonadati</taxon>
        <taxon>Pseudomonadota</taxon>
        <taxon>Alphaproteobacteria</taxon>
        <taxon>Hyphomicrobiales</taxon>
        <taxon>Rhizobiaceae</taxon>
        <taxon>Liberibacter</taxon>
    </lineage>
</organism>
<dbReference type="Proteomes" id="UP000017862">
    <property type="component" value="Chromosome"/>
</dbReference>
<dbReference type="GO" id="GO:0009252">
    <property type="term" value="P:peptidoglycan biosynthetic process"/>
    <property type="evidence" value="ECO:0007669"/>
    <property type="project" value="UniProtKB-KW"/>
</dbReference>
<keyword evidence="12" id="KW-0121">Carboxypeptidase</keyword>
<keyword evidence="6" id="KW-0961">Cell wall biogenesis/degradation</keyword>
<feature type="active site" description="Acyl-ester intermediate" evidence="7">
    <location>
        <position position="64"/>
    </location>
</feature>
<dbReference type="GO" id="GO:0009002">
    <property type="term" value="F:serine-type D-Ala-D-Ala carboxypeptidase activity"/>
    <property type="evidence" value="ECO:0007669"/>
    <property type="project" value="InterPro"/>
</dbReference>
<dbReference type="Pfam" id="PF00768">
    <property type="entry name" value="Peptidase_S11"/>
    <property type="match status" value="1"/>
</dbReference>
<dbReference type="InterPro" id="IPR001967">
    <property type="entry name" value="Peptidase_S11_N"/>
</dbReference>
<dbReference type="PANTHER" id="PTHR21581:SF6">
    <property type="entry name" value="TRAFFICKING PROTEIN PARTICLE COMPLEX SUBUNIT 12"/>
    <property type="match status" value="1"/>
</dbReference>
<keyword evidence="4" id="KW-0133">Cell shape</keyword>
<evidence type="ECO:0000256" key="6">
    <source>
        <dbReference type="ARBA" id="ARBA00023316"/>
    </source>
</evidence>
<keyword evidence="13" id="KW-1185">Reference proteome</keyword>
<dbReference type="AlphaFoldDB" id="U6B6S3"/>
<protein>
    <submittedName>
        <fullName evidence="12">D-alanyl-D-alanine carboxypeptidase</fullName>
    </submittedName>
</protein>
<evidence type="ECO:0000313" key="12">
    <source>
        <dbReference type="EMBL" id="AHA27447.1"/>
    </source>
</evidence>
<dbReference type="HOGENOM" id="CLU_027070_1_2_5"/>
<accession>U6B6S3</accession>
<evidence type="ECO:0000256" key="10">
    <source>
        <dbReference type="SAM" id="Phobius"/>
    </source>
</evidence>
<dbReference type="RefSeq" id="WP_007556684.1">
    <property type="nucleotide sequence ID" value="NC_022793.1"/>
</dbReference>
<dbReference type="GO" id="GO:0071555">
    <property type="term" value="P:cell wall organization"/>
    <property type="evidence" value="ECO:0007669"/>
    <property type="project" value="UniProtKB-KW"/>
</dbReference>
<keyword evidence="2" id="KW-0732">Signal</keyword>
<evidence type="ECO:0000256" key="7">
    <source>
        <dbReference type="PIRSR" id="PIRSR618044-1"/>
    </source>
</evidence>
<evidence type="ECO:0000256" key="9">
    <source>
        <dbReference type="RuleBase" id="RU004016"/>
    </source>
</evidence>
<evidence type="ECO:0000256" key="5">
    <source>
        <dbReference type="ARBA" id="ARBA00022984"/>
    </source>
</evidence>
<dbReference type="PATRIC" id="fig|1261131.3.peg.58"/>
<comment type="similarity">
    <text evidence="1 9">Belongs to the peptidase S11 family.</text>
</comment>
<dbReference type="InterPro" id="IPR018044">
    <property type="entry name" value="Peptidase_S11"/>
</dbReference>
<gene>
    <name evidence="12" type="primary">dacC</name>
    <name evidence="12" type="ORF">lam_064</name>
</gene>
<dbReference type="GO" id="GO:0008360">
    <property type="term" value="P:regulation of cell shape"/>
    <property type="evidence" value="ECO:0007669"/>
    <property type="project" value="UniProtKB-KW"/>
</dbReference>
<proteinExistence type="inferred from homology"/>
<evidence type="ECO:0000259" key="11">
    <source>
        <dbReference type="Pfam" id="PF00768"/>
    </source>
</evidence>
<name>U6B6S3_9HYPH</name>
<keyword evidence="10" id="KW-0472">Membrane</keyword>
<dbReference type="GO" id="GO:0006508">
    <property type="term" value="P:proteolysis"/>
    <property type="evidence" value="ECO:0007669"/>
    <property type="project" value="InterPro"/>
</dbReference>
<dbReference type="Gene3D" id="3.40.710.10">
    <property type="entry name" value="DD-peptidase/beta-lactamase superfamily"/>
    <property type="match status" value="1"/>
</dbReference>
<feature type="transmembrane region" description="Helical" evidence="10">
    <location>
        <begin position="7"/>
        <end position="27"/>
    </location>
</feature>
<dbReference type="SUPFAM" id="SSF56601">
    <property type="entry name" value="beta-lactamase/transpeptidase-like"/>
    <property type="match status" value="1"/>
</dbReference>
<keyword evidence="10" id="KW-1133">Transmembrane helix</keyword>
<dbReference type="eggNOG" id="COG1686">
    <property type="taxonomic scope" value="Bacteria"/>
</dbReference>
<keyword evidence="12" id="KW-0645">Protease</keyword>
<evidence type="ECO:0000313" key="13">
    <source>
        <dbReference type="Proteomes" id="UP000017862"/>
    </source>
</evidence>
<keyword evidence="5" id="KW-0573">Peptidoglycan synthesis</keyword>
<evidence type="ECO:0000256" key="3">
    <source>
        <dbReference type="ARBA" id="ARBA00022801"/>
    </source>
</evidence>
<feature type="domain" description="Peptidase S11 D-alanyl-D-alanine carboxypeptidase A N-terminal" evidence="11">
    <location>
        <begin position="40"/>
        <end position="256"/>
    </location>
</feature>
<keyword evidence="10" id="KW-0812">Transmembrane</keyword>
<sequence>MLEKTKIVLNFILKISVMILLLINPFISISIAETDNLPYYILIDNNTGNVIKENHPDHPCHPASLTKLMTSYVVFSLLKRKKISLATPIFISKHASIQEPSKSPFNQGRVLTLDNALKLLNVKSANDIAVAIAESIYGTESKFVEQMNNIAKKMRLSSTNFMNSNGITKYGHYSTARDMAILSWRIKTEFPQYLNYFKIKGITIDGKQYPNTNWAIGTYPGADGMKTGFTCASGFNIIVSASQNEKSVIAVVLGATDRNIRNNVSKNLLSIGLNNKTNKQIPNHIIKNSYKQDLSDEVTDLSAKVCISTNNSINYQAYINEVNEKKKYFDNFDVITLLDNAKSYKQANDHDKKHNTHIL</sequence>
<feature type="active site" evidence="7">
    <location>
        <position position="124"/>
    </location>
</feature>